<accession>A0ABV2GQ00</accession>
<dbReference type="InterPro" id="IPR029063">
    <property type="entry name" value="SAM-dependent_MTases_sf"/>
</dbReference>
<dbReference type="NCBIfam" id="TIGR01444">
    <property type="entry name" value="fkbM_fam"/>
    <property type="match status" value="1"/>
</dbReference>
<evidence type="ECO:0000259" key="1">
    <source>
        <dbReference type="Pfam" id="PF05050"/>
    </source>
</evidence>
<organism evidence="2 3">
    <name type="scientific">Mesorhizobium robiniae</name>
    <dbReference type="NCBI Taxonomy" id="559315"/>
    <lineage>
        <taxon>Bacteria</taxon>
        <taxon>Pseudomonadati</taxon>
        <taxon>Pseudomonadota</taxon>
        <taxon>Alphaproteobacteria</taxon>
        <taxon>Hyphomicrobiales</taxon>
        <taxon>Phyllobacteriaceae</taxon>
        <taxon>Mesorhizobium</taxon>
    </lineage>
</organism>
<dbReference type="RefSeq" id="WP_354491984.1">
    <property type="nucleotide sequence ID" value="NZ_JBEPMC010000005.1"/>
</dbReference>
<name>A0ABV2GQ00_9HYPH</name>
<evidence type="ECO:0000313" key="2">
    <source>
        <dbReference type="EMBL" id="MET3580224.1"/>
    </source>
</evidence>
<reference evidence="2 3" key="1">
    <citation type="submission" date="2024-06" db="EMBL/GenBank/DDBJ databases">
        <title>Genomic Encyclopedia of Type Strains, Phase IV (KMG-IV): sequencing the most valuable type-strain genomes for metagenomic binning, comparative biology and taxonomic classification.</title>
        <authorList>
            <person name="Goeker M."/>
        </authorList>
    </citation>
    <scope>NUCLEOTIDE SEQUENCE [LARGE SCALE GENOMIC DNA]</scope>
    <source>
        <strain evidence="2 3">DSM 100022</strain>
    </source>
</reference>
<sequence>MRLATKLRNVFYSMPVVAAGEAAGLRIFSRGADPDFARGTYEFPIQEAIVSLLEPGNVFYDVGANIGFFSLIAARRVGSHGQVYAYEPVPRNAAAIRRSRDVNRLSTIQVFAEAVGAVTGDAELLLARHLGGATLANVSTPPDVNGRLSVRTTTLDDSIARYGLRPPTLVKIDVEGAEIDVLRGMTAALTAYRPKVICEVDAATKSGLDHKAREIIGFLATAGYAVSSLPAAYANDGWQVEHIVAQPMPT</sequence>
<dbReference type="GO" id="GO:0032259">
    <property type="term" value="P:methylation"/>
    <property type="evidence" value="ECO:0007669"/>
    <property type="project" value="UniProtKB-KW"/>
</dbReference>
<proteinExistence type="predicted"/>
<dbReference type="GO" id="GO:0008168">
    <property type="term" value="F:methyltransferase activity"/>
    <property type="evidence" value="ECO:0007669"/>
    <property type="project" value="UniProtKB-KW"/>
</dbReference>
<dbReference type="SUPFAM" id="SSF53335">
    <property type="entry name" value="S-adenosyl-L-methionine-dependent methyltransferases"/>
    <property type="match status" value="1"/>
</dbReference>
<dbReference type="PANTHER" id="PTHR34203:SF15">
    <property type="entry name" value="SLL1173 PROTEIN"/>
    <property type="match status" value="1"/>
</dbReference>
<dbReference type="Gene3D" id="3.40.50.150">
    <property type="entry name" value="Vaccinia Virus protein VP39"/>
    <property type="match status" value="1"/>
</dbReference>
<keyword evidence="3" id="KW-1185">Reference proteome</keyword>
<keyword evidence="2" id="KW-0489">Methyltransferase</keyword>
<comment type="caution">
    <text evidence="2">The sequence shown here is derived from an EMBL/GenBank/DDBJ whole genome shotgun (WGS) entry which is preliminary data.</text>
</comment>
<feature type="domain" description="Methyltransferase FkbM" evidence="1">
    <location>
        <begin position="61"/>
        <end position="224"/>
    </location>
</feature>
<gene>
    <name evidence="2" type="ORF">ABID19_003262</name>
</gene>
<dbReference type="InterPro" id="IPR006342">
    <property type="entry name" value="FkbM_mtfrase"/>
</dbReference>
<evidence type="ECO:0000313" key="3">
    <source>
        <dbReference type="Proteomes" id="UP001549204"/>
    </source>
</evidence>
<dbReference type="InterPro" id="IPR052514">
    <property type="entry name" value="SAM-dependent_MTase"/>
</dbReference>
<dbReference type="Pfam" id="PF05050">
    <property type="entry name" value="Methyltransf_21"/>
    <property type="match status" value="1"/>
</dbReference>
<dbReference type="EMBL" id="JBEPMC010000005">
    <property type="protein sequence ID" value="MET3580224.1"/>
    <property type="molecule type" value="Genomic_DNA"/>
</dbReference>
<keyword evidence="2" id="KW-0808">Transferase</keyword>
<protein>
    <submittedName>
        <fullName evidence="2">FkbM family methyltransferase</fullName>
    </submittedName>
</protein>
<dbReference type="PANTHER" id="PTHR34203">
    <property type="entry name" value="METHYLTRANSFERASE, FKBM FAMILY PROTEIN"/>
    <property type="match status" value="1"/>
</dbReference>
<dbReference type="Proteomes" id="UP001549204">
    <property type="component" value="Unassembled WGS sequence"/>
</dbReference>